<reference evidence="9" key="1">
    <citation type="journal article" date="2019" name="Int. J. Syst. Evol. Microbiol.">
        <title>The Global Catalogue of Microorganisms (GCM) 10K type strain sequencing project: providing services to taxonomists for standard genome sequencing and annotation.</title>
        <authorList>
            <consortium name="The Broad Institute Genomics Platform"/>
            <consortium name="The Broad Institute Genome Sequencing Center for Infectious Disease"/>
            <person name="Wu L."/>
            <person name="Ma J."/>
        </authorList>
    </citation>
    <scope>NUCLEOTIDE SEQUENCE [LARGE SCALE GENOMIC DNA]</scope>
    <source>
        <strain evidence="9">CCM 8391</strain>
    </source>
</reference>
<dbReference type="Pfam" id="PF26003">
    <property type="entry name" value="Integrase_N_phage"/>
    <property type="match status" value="1"/>
</dbReference>
<evidence type="ECO:0000256" key="4">
    <source>
        <dbReference type="ARBA" id="ARBA00023172"/>
    </source>
</evidence>
<dbReference type="SUPFAM" id="SSF56349">
    <property type="entry name" value="DNA breaking-rejoining enzymes"/>
    <property type="match status" value="1"/>
</dbReference>
<dbReference type="EMBL" id="JBHSQW010000035">
    <property type="protein sequence ID" value="MFC5996015.1"/>
    <property type="molecule type" value="Genomic_DNA"/>
</dbReference>
<comment type="similarity">
    <text evidence="1">Belongs to the 'phage' integrase family.</text>
</comment>
<accession>A0ABW1J6C9</accession>
<dbReference type="InterPro" id="IPR050090">
    <property type="entry name" value="Tyrosine_recombinase_XerCD"/>
</dbReference>
<dbReference type="PANTHER" id="PTHR30349">
    <property type="entry name" value="PHAGE INTEGRASE-RELATED"/>
    <property type="match status" value="1"/>
</dbReference>
<dbReference type="RefSeq" id="WP_379586452.1">
    <property type="nucleotide sequence ID" value="NZ_JBHSQW010000035.1"/>
</dbReference>
<comment type="caution">
    <text evidence="8">The sequence shown here is derived from an EMBL/GenBank/DDBJ whole genome shotgun (WGS) entry which is preliminary data.</text>
</comment>
<evidence type="ECO:0000256" key="2">
    <source>
        <dbReference type="ARBA" id="ARBA00022908"/>
    </source>
</evidence>
<evidence type="ECO:0000259" key="6">
    <source>
        <dbReference type="PROSITE" id="PS51898"/>
    </source>
</evidence>
<dbReference type="InterPro" id="IPR011010">
    <property type="entry name" value="DNA_brk_join_enz"/>
</dbReference>
<feature type="domain" description="Core-binding (CB)" evidence="7">
    <location>
        <begin position="64"/>
        <end position="145"/>
    </location>
</feature>
<sequence>MAREFGNVRKLPSGKWQARYHGPDGQRRSAPYTFDTKTAAMRWLRLTESEVMRGEWTDPDRARVLLRDYAEQWIRERPGLRPRTVELYRWLLAKHIAPYLGGVELGRLSTALVRRWRADLLAAGASESIAAKCYRLLRAVLNTAANEDRIIRANPCRVRGADRENPAERPALTVAQVFALADLMPHPRYRLLVLLTAFCSLRWGEVSALRRCDVADDGSWVRVTVAHTEVAGRGIVVGPPKSRAGIRTIVVPEAIRADLVEHLRERVGREPSALVFTGDQGRAIRRTNFSQRVKWTGVARKIGVPGLHFHDLRHAGNVWSAQTKVSTRDLMARMGHDDMRAALIYQRATQEAAERIARGLSDLADRHRAQGSDESTG</sequence>
<dbReference type="InterPro" id="IPR004107">
    <property type="entry name" value="Integrase_SAM-like_N"/>
</dbReference>
<keyword evidence="2" id="KW-0229">DNA integration</keyword>
<dbReference type="Gene3D" id="1.10.150.130">
    <property type="match status" value="1"/>
</dbReference>
<keyword evidence="3 5" id="KW-0238">DNA-binding</keyword>
<dbReference type="PROSITE" id="PS51898">
    <property type="entry name" value="TYR_RECOMBINASE"/>
    <property type="match status" value="1"/>
</dbReference>
<dbReference type="InterPro" id="IPR010998">
    <property type="entry name" value="Integrase_recombinase_N"/>
</dbReference>
<name>A0ABW1J6C9_9PSEU</name>
<dbReference type="Proteomes" id="UP001596302">
    <property type="component" value="Unassembled WGS sequence"/>
</dbReference>
<dbReference type="InterPro" id="IPR044068">
    <property type="entry name" value="CB"/>
</dbReference>
<proteinExistence type="inferred from homology"/>
<dbReference type="InterPro" id="IPR013762">
    <property type="entry name" value="Integrase-like_cat_sf"/>
</dbReference>
<evidence type="ECO:0000256" key="3">
    <source>
        <dbReference type="ARBA" id="ARBA00023125"/>
    </source>
</evidence>
<evidence type="ECO:0000256" key="5">
    <source>
        <dbReference type="PROSITE-ProRule" id="PRU01248"/>
    </source>
</evidence>
<evidence type="ECO:0000313" key="9">
    <source>
        <dbReference type="Proteomes" id="UP001596302"/>
    </source>
</evidence>
<protein>
    <submittedName>
        <fullName evidence="8">Tyrosine recombinase XerC</fullName>
    </submittedName>
</protein>
<feature type="domain" description="Tyr recombinase" evidence="6">
    <location>
        <begin position="167"/>
        <end position="358"/>
    </location>
</feature>
<evidence type="ECO:0000259" key="7">
    <source>
        <dbReference type="PROSITE" id="PS51900"/>
    </source>
</evidence>
<evidence type="ECO:0000313" key="8">
    <source>
        <dbReference type="EMBL" id="MFC5996015.1"/>
    </source>
</evidence>
<dbReference type="PROSITE" id="PS51900">
    <property type="entry name" value="CB"/>
    <property type="match status" value="1"/>
</dbReference>
<organism evidence="8 9">
    <name type="scientific">Pseudonocardia hispaniensis</name>
    <dbReference type="NCBI Taxonomy" id="904933"/>
    <lineage>
        <taxon>Bacteria</taxon>
        <taxon>Bacillati</taxon>
        <taxon>Actinomycetota</taxon>
        <taxon>Actinomycetes</taxon>
        <taxon>Pseudonocardiales</taxon>
        <taxon>Pseudonocardiaceae</taxon>
        <taxon>Pseudonocardia</taxon>
    </lineage>
</organism>
<dbReference type="Pfam" id="PF00589">
    <property type="entry name" value="Phage_integrase"/>
    <property type="match status" value="1"/>
</dbReference>
<gene>
    <name evidence="8" type="primary">xerC</name>
    <name evidence="8" type="ORF">ACFQE5_17560</name>
</gene>
<dbReference type="PANTHER" id="PTHR30349:SF64">
    <property type="entry name" value="PROPHAGE INTEGRASE INTD-RELATED"/>
    <property type="match status" value="1"/>
</dbReference>
<dbReference type="InterPro" id="IPR002104">
    <property type="entry name" value="Integrase_catalytic"/>
</dbReference>
<dbReference type="Pfam" id="PF14659">
    <property type="entry name" value="Phage_int_SAM_3"/>
    <property type="match status" value="1"/>
</dbReference>
<dbReference type="InterPro" id="IPR058717">
    <property type="entry name" value="Phage_L5_Integrase_N"/>
</dbReference>
<evidence type="ECO:0000256" key="1">
    <source>
        <dbReference type="ARBA" id="ARBA00008857"/>
    </source>
</evidence>
<keyword evidence="9" id="KW-1185">Reference proteome</keyword>
<dbReference type="Gene3D" id="1.10.443.10">
    <property type="entry name" value="Intergrase catalytic core"/>
    <property type="match status" value="1"/>
</dbReference>
<keyword evidence="4" id="KW-0233">DNA recombination</keyword>